<dbReference type="EMBL" id="GEDC01021099">
    <property type="protein sequence ID" value="JAS16199.1"/>
    <property type="molecule type" value="Transcribed_RNA"/>
</dbReference>
<proteinExistence type="predicted"/>
<feature type="compositionally biased region" description="Low complexity" evidence="1">
    <location>
        <begin position="430"/>
        <end position="447"/>
    </location>
</feature>
<dbReference type="GO" id="GO:0000165">
    <property type="term" value="P:MAPK cascade"/>
    <property type="evidence" value="ECO:0007669"/>
    <property type="project" value="InterPro"/>
</dbReference>
<feature type="region of interest" description="Disordered" evidence="1">
    <location>
        <begin position="54"/>
        <end position="168"/>
    </location>
</feature>
<reference evidence="3" key="1">
    <citation type="submission" date="2015-12" db="EMBL/GenBank/DDBJ databases">
        <title>De novo transcriptome assembly of four potential Pierce s Disease insect vectors from Arizona vineyards.</title>
        <authorList>
            <person name="Tassone E.E."/>
        </authorList>
    </citation>
    <scope>NUCLEOTIDE SEQUENCE</scope>
</reference>
<feature type="region of interest" description="Disordered" evidence="1">
    <location>
        <begin position="430"/>
        <end position="450"/>
    </location>
</feature>
<dbReference type="InterPro" id="IPR045801">
    <property type="entry name" value="MEKK4_N"/>
</dbReference>
<organism evidence="3">
    <name type="scientific">Clastoptera arizonana</name>
    <name type="common">Arizona spittle bug</name>
    <dbReference type="NCBI Taxonomy" id="38151"/>
    <lineage>
        <taxon>Eukaryota</taxon>
        <taxon>Metazoa</taxon>
        <taxon>Ecdysozoa</taxon>
        <taxon>Arthropoda</taxon>
        <taxon>Hexapoda</taxon>
        <taxon>Insecta</taxon>
        <taxon>Pterygota</taxon>
        <taxon>Neoptera</taxon>
        <taxon>Paraneoptera</taxon>
        <taxon>Hemiptera</taxon>
        <taxon>Auchenorrhyncha</taxon>
        <taxon>Cercopoidea</taxon>
        <taxon>Clastopteridae</taxon>
        <taxon>Clastoptera</taxon>
    </lineage>
</organism>
<dbReference type="Pfam" id="PF19431">
    <property type="entry name" value="MEKK4_N"/>
    <property type="match status" value="1"/>
</dbReference>
<feature type="compositionally biased region" description="Polar residues" evidence="1">
    <location>
        <begin position="113"/>
        <end position="135"/>
    </location>
</feature>
<dbReference type="AlphaFoldDB" id="A0A1B6CRM4"/>
<name>A0A1B6CRM4_9HEMI</name>
<sequence length="576" mass="66362">MADDNWKDRLGFEINVYSSEEDERLNITDEFSPISPVSGEGYGGMMDAIIRDYDEYGTTPPRTRILRRNRDRNRKGKEGQSIPKAFSKSSPRVTYAGRNSLDKNMYKRADPSPNDTTDVISNGGDSKRSSNANKRSMQRLRGSERDLKLDLSNVRTGSSKEERAESLPQQPVLKVQSCNRFMSLSSKLVACQHFGFMRSHFQPQTTEECSQSRVEFYQTFSLLIKMGNVEKQGEVTCKRQLSKEEHLWQSELKEVIWLELQAWHAGRTLKEQDDHLFESRKNVEQVLHDIINYRFKRQYNPLSAQSSDSGIHIPFGETESDPTIPEDDQNYENRCKSCVSLLCSFCMEQQNSALRDVENLLLRLEAAEGLFPSSKAFAQQFPLYWSQQFTARVKSMCLWYNMTKRLRLKLIILFKHLLCHSDTKVQSWNSNNSSSNSYGNTGSDDSSITSQASDQNFPLDYMLLKDYFNTQHNLTQNYQRIAQYLQHLKTGEVSVYRNYIEDVLKTKGLRKALNFLEKLHTSVLRKATITLERPTDEVDIGYPQTVVDSPFCDLSEEAELKRHGYWSTESQALGLP</sequence>
<feature type="compositionally biased region" description="Basic and acidic residues" evidence="1">
    <location>
        <begin position="100"/>
        <end position="110"/>
    </location>
</feature>
<feature type="non-terminal residue" evidence="3">
    <location>
        <position position="576"/>
    </location>
</feature>
<accession>A0A1B6CRM4</accession>
<feature type="compositionally biased region" description="Basic residues" evidence="1">
    <location>
        <begin position="64"/>
        <end position="75"/>
    </location>
</feature>
<feature type="domain" description="Mitogen-activated protein kinase kinase kinase N-terminal" evidence="2">
    <location>
        <begin position="56"/>
        <end position="558"/>
    </location>
</feature>
<evidence type="ECO:0000313" key="3">
    <source>
        <dbReference type="EMBL" id="JAS16199.1"/>
    </source>
</evidence>
<protein>
    <recommendedName>
        <fullName evidence="2">Mitogen-activated protein kinase kinase kinase N-terminal domain-containing protein</fullName>
    </recommendedName>
</protein>
<gene>
    <name evidence="3" type="ORF">g.34763</name>
</gene>
<evidence type="ECO:0000259" key="2">
    <source>
        <dbReference type="Pfam" id="PF19431"/>
    </source>
</evidence>
<evidence type="ECO:0000256" key="1">
    <source>
        <dbReference type="SAM" id="MobiDB-lite"/>
    </source>
</evidence>